<dbReference type="PANTHER" id="PTHR45861">
    <property type="entry name" value="DNA POLYMERASE ALPHA CATALYTIC SUBUNIT"/>
    <property type="match status" value="1"/>
</dbReference>
<evidence type="ECO:0000259" key="2">
    <source>
        <dbReference type="Pfam" id="PF12254"/>
    </source>
</evidence>
<dbReference type="GO" id="GO:0003688">
    <property type="term" value="F:DNA replication origin binding"/>
    <property type="evidence" value="ECO:0007669"/>
    <property type="project" value="TreeGrafter"/>
</dbReference>
<sequence>MSDAENFNEVECRRSSRSRESARVQSRRSALEAMKEARRQGRGHRVDLDNLISNVYEEVDEEEYNEIVRTRQAANFVVDDDGSGYVDHGADIFDDESCDEDDEINNKIKKKDKKGLLKANRR</sequence>
<organism evidence="3 4">
    <name type="scientific">Dictyocaulus viviparus</name>
    <name type="common">Bovine lungworm</name>
    <dbReference type="NCBI Taxonomy" id="29172"/>
    <lineage>
        <taxon>Eukaryota</taxon>
        <taxon>Metazoa</taxon>
        <taxon>Ecdysozoa</taxon>
        <taxon>Nematoda</taxon>
        <taxon>Chromadorea</taxon>
        <taxon>Rhabditida</taxon>
        <taxon>Rhabditina</taxon>
        <taxon>Rhabditomorpha</taxon>
        <taxon>Strongyloidea</taxon>
        <taxon>Metastrongylidae</taxon>
        <taxon>Dictyocaulus</taxon>
    </lineage>
</organism>
<feature type="domain" description="DNA polymerase alpha catalytic subunit N-terminal" evidence="2">
    <location>
        <begin position="31"/>
        <end position="94"/>
    </location>
</feature>
<dbReference type="GO" id="GO:0005658">
    <property type="term" value="C:alpha DNA polymerase:primase complex"/>
    <property type="evidence" value="ECO:0007669"/>
    <property type="project" value="TreeGrafter"/>
</dbReference>
<dbReference type="GO" id="GO:0006273">
    <property type="term" value="P:lagging strand elongation"/>
    <property type="evidence" value="ECO:0007669"/>
    <property type="project" value="TreeGrafter"/>
</dbReference>
<dbReference type="PANTHER" id="PTHR45861:SF1">
    <property type="entry name" value="DNA POLYMERASE ALPHA CATALYTIC SUBUNIT"/>
    <property type="match status" value="1"/>
</dbReference>
<reference evidence="3 4" key="1">
    <citation type="submission" date="2013-11" db="EMBL/GenBank/DDBJ databases">
        <title>Draft genome of the bovine lungworm Dictyocaulus viviparus.</title>
        <authorList>
            <person name="Mitreva M."/>
        </authorList>
    </citation>
    <scope>NUCLEOTIDE SEQUENCE [LARGE SCALE GENOMIC DNA]</scope>
    <source>
        <strain evidence="3 4">HannoverDv2000</strain>
    </source>
</reference>
<dbReference type="Pfam" id="PF12254">
    <property type="entry name" value="DNA_pol_alpha_N"/>
    <property type="match status" value="1"/>
</dbReference>
<gene>
    <name evidence="3" type="ORF">DICVIV_05747</name>
</gene>
<dbReference type="GO" id="GO:0003697">
    <property type="term" value="F:single-stranded DNA binding"/>
    <property type="evidence" value="ECO:0007669"/>
    <property type="project" value="TreeGrafter"/>
</dbReference>
<feature type="compositionally biased region" description="Basic and acidic residues" evidence="1">
    <location>
        <begin position="10"/>
        <end position="22"/>
    </location>
</feature>
<dbReference type="EMBL" id="KN716277">
    <property type="protein sequence ID" value="KJH48177.1"/>
    <property type="molecule type" value="Genomic_DNA"/>
</dbReference>
<evidence type="ECO:0000313" key="4">
    <source>
        <dbReference type="Proteomes" id="UP000053766"/>
    </source>
</evidence>
<name>A0A0D8XWL1_DICVI</name>
<proteinExistence type="predicted"/>
<feature type="region of interest" description="Disordered" evidence="1">
    <location>
        <begin position="1"/>
        <end position="27"/>
    </location>
</feature>
<dbReference type="STRING" id="29172.A0A0D8XWL1"/>
<dbReference type="GO" id="GO:1902975">
    <property type="term" value="P:mitotic DNA replication initiation"/>
    <property type="evidence" value="ECO:0007669"/>
    <property type="project" value="TreeGrafter"/>
</dbReference>
<dbReference type="InterPro" id="IPR024647">
    <property type="entry name" value="DNA_pol_a_cat_su_N"/>
</dbReference>
<protein>
    <recommendedName>
        <fullName evidence="2">DNA polymerase alpha catalytic subunit N-terminal domain-containing protein</fullName>
    </recommendedName>
</protein>
<evidence type="ECO:0000256" key="1">
    <source>
        <dbReference type="SAM" id="MobiDB-lite"/>
    </source>
</evidence>
<reference evidence="4" key="2">
    <citation type="journal article" date="2016" name="Sci. Rep.">
        <title>Dictyocaulus viviparus genome, variome and transcriptome elucidate lungworm biology and support future intervention.</title>
        <authorList>
            <person name="McNulty S.N."/>
            <person name="Strube C."/>
            <person name="Rosa B.A."/>
            <person name="Martin J.C."/>
            <person name="Tyagi R."/>
            <person name="Choi Y.J."/>
            <person name="Wang Q."/>
            <person name="Hallsworth Pepin K."/>
            <person name="Zhang X."/>
            <person name="Ozersky P."/>
            <person name="Wilson R.K."/>
            <person name="Sternberg P.W."/>
            <person name="Gasser R.B."/>
            <person name="Mitreva M."/>
        </authorList>
    </citation>
    <scope>NUCLEOTIDE SEQUENCE [LARGE SCALE GENOMIC DNA]</scope>
    <source>
        <strain evidence="4">HannoverDv2000</strain>
    </source>
</reference>
<dbReference type="GO" id="GO:0006272">
    <property type="term" value="P:leading strand elongation"/>
    <property type="evidence" value="ECO:0007669"/>
    <property type="project" value="TreeGrafter"/>
</dbReference>
<dbReference type="GO" id="GO:0003887">
    <property type="term" value="F:DNA-directed DNA polymerase activity"/>
    <property type="evidence" value="ECO:0007669"/>
    <property type="project" value="TreeGrafter"/>
</dbReference>
<dbReference type="GO" id="GO:0003682">
    <property type="term" value="F:chromatin binding"/>
    <property type="evidence" value="ECO:0007669"/>
    <property type="project" value="TreeGrafter"/>
</dbReference>
<dbReference type="AlphaFoldDB" id="A0A0D8XWL1"/>
<evidence type="ECO:0000313" key="3">
    <source>
        <dbReference type="EMBL" id="KJH48177.1"/>
    </source>
</evidence>
<dbReference type="Proteomes" id="UP000053766">
    <property type="component" value="Unassembled WGS sequence"/>
</dbReference>
<keyword evidence="4" id="KW-1185">Reference proteome</keyword>
<accession>A0A0D8XWL1</accession>